<gene>
    <name evidence="2" type="ordered locus">HCH_03878</name>
</gene>
<accession>Q2SFG9</accession>
<feature type="chain" id="PRO_5004215371" evidence="1">
    <location>
        <begin position="22"/>
        <end position="194"/>
    </location>
</feature>
<proteinExistence type="predicted"/>
<keyword evidence="3" id="KW-1185">Reference proteome</keyword>
<dbReference type="OrthoDB" id="9554318at2"/>
<protein>
    <submittedName>
        <fullName evidence="2">Uncharacterized protein</fullName>
    </submittedName>
</protein>
<dbReference type="EMBL" id="CP000155">
    <property type="protein sequence ID" value="ABC30605.1"/>
    <property type="molecule type" value="Genomic_DNA"/>
</dbReference>
<evidence type="ECO:0000256" key="1">
    <source>
        <dbReference type="SAM" id="SignalP"/>
    </source>
</evidence>
<sequence>MRLIKLALLSCLCIFTLPAFAEGKTDALICTMDINVWGNASICQCPEDLVYSEVTGTCLTQTAYNDLGRQGRYPQICTRDLGAWGAPSHCSCDEGRVYSEESGACVTDVTPNIVTLSGKLVVTKPAKDIRFADISLRTPEGGNYLLNFSINQQDAMKLDGLWVEIVGEKVYLREGSMNSQAGTLITVQDIYWLD</sequence>
<evidence type="ECO:0000313" key="2">
    <source>
        <dbReference type="EMBL" id="ABC30605.1"/>
    </source>
</evidence>
<dbReference type="HOGENOM" id="CLU_1400767_0_0_6"/>
<evidence type="ECO:0000313" key="3">
    <source>
        <dbReference type="Proteomes" id="UP000000238"/>
    </source>
</evidence>
<keyword evidence="1" id="KW-0732">Signal</keyword>
<dbReference type="Proteomes" id="UP000000238">
    <property type="component" value="Chromosome"/>
</dbReference>
<dbReference type="eggNOG" id="ENOG5033EPE">
    <property type="taxonomic scope" value="Bacteria"/>
</dbReference>
<reference evidence="2 3" key="1">
    <citation type="journal article" date="2005" name="Nucleic Acids Res.">
        <title>Genomic blueprint of Hahella chejuensis, a marine microbe producing an algicidal agent.</title>
        <authorList>
            <person name="Jeong H."/>
            <person name="Yim J.H."/>
            <person name="Lee C."/>
            <person name="Choi S.-H."/>
            <person name="Park Y.K."/>
            <person name="Yoon S.H."/>
            <person name="Hur C.-G."/>
            <person name="Kang H.-Y."/>
            <person name="Kim D."/>
            <person name="Lee H.H."/>
            <person name="Park K.H."/>
            <person name="Park S.-H."/>
            <person name="Park H.-S."/>
            <person name="Lee H.K."/>
            <person name="Oh T.K."/>
            <person name="Kim J.F."/>
        </authorList>
    </citation>
    <scope>NUCLEOTIDE SEQUENCE [LARGE SCALE GENOMIC DNA]</scope>
    <source>
        <strain evidence="2 3">KCTC 2396</strain>
    </source>
</reference>
<dbReference type="RefSeq" id="WP_011397672.1">
    <property type="nucleotide sequence ID" value="NC_007645.1"/>
</dbReference>
<feature type="signal peptide" evidence="1">
    <location>
        <begin position="1"/>
        <end position="21"/>
    </location>
</feature>
<dbReference type="AlphaFoldDB" id="Q2SFG9"/>
<organism evidence="2 3">
    <name type="scientific">Hahella chejuensis (strain KCTC 2396)</name>
    <dbReference type="NCBI Taxonomy" id="349521"/>
    <lineage>
        <taxon>Bacteria</taxon>
        <taxon>Pseudomonadati</taxon>
        <taxon>Pseudomonadota</taxon>
        <taxon>Gammaproteobacteria</taxon>
        <taxon>Oceanospirillales</taxon>
        <taxon>Hahellaceae</taxon>
        <taxon>Hahella</taxon>
    </lineage>
</organism>
<name>Q2SFG9_HAHCH</name>
<dbReference type="KEGG" id="hch:HCH_03878"/>